<organism evidence="2 3">
    <name type="scientific">Ceratopteris richardii</name>
    <name type="common">Triangle waterfern</name>
    <dbReference type="NCBI Taxonomy" id="49495"/>
    <lineage>
        <taxon>Eukaryota</taxon>
        <taxon>Viridiplantae</taxon>
        <taxon>Streptophyta</taxon>
        <taxon>Embryophyta</taxon>
        <taxon>Tracheophyta</taxon>
        <taxon>Polypodiopsida</taxon>
        <taxon>Polypodiidae</taxon>
        <taxon>Polypodiales</taxon>
        <taxon>Pteridineae</taxon>
        <taxon>Pteridaceae</taxon>
        <taxon>Parkerioideae</taxon>
        <taxon>Ceratopteris</taxon>
    </lineage>
</organism>
<dbReference type="EMBL" id="CM035420">
    <property type="protein sequence ID" value="KAH7405263.1"/>
    <property type="molecule type" value="Genomic_DNA"/>
</dbReference>
<protein>
    <recommendedName>
        <fullName evidence="1">Methyltransferase type 11 domain-containing protein</fullName>
    </recommendedName>
</protein>
<evidence type="ECO:0000259" key="1">
    <source>
        <dbReference type="Pfam" id="PF08241"/>
    </source>
</evidence>
<feature type="domain" description="Methyltransferase type 11" evidence="1">
    <location>
        <begin position="39"/>
        <end position="134"/>
    </location>
</feature>
<accession>A0A8T2TAF6</accession>
<sequence length="257" mass="28504">MDDLFGSRAKLYSLTRPSPPMELFELLVSLCENRRRAWDVGTGNGQAAVGLAEFFEEVIATDVSEKQLLCAAERPNVSYKLTGCGPLSDEEVASVVGHEGSLDLVTASQAVHWFHLTSFYDHVRRLLRKPGGVVAVWCYTAPEVNAATDAVVAQMEEKSLPYWDKEALYVRERYRTLPFPFDPPPGLPAVMHMSVSKEASLEGFLGFLESWSTLQRARSAGVELLDDNATQALRSAWGSPYLNRTISFPVHVRIGQI</sequence>
<dbReference type="GO" id="GO:0008757">
    <property type="term" value="F:S-adenosylmethionine-dependent methyltransferase activity"/>
    <property type="evidence" value="ECO:0007669"/>
    <property type="project" value="InterPro"/>
</dbReference>
<dbReference type="PANTHER" id="PTHR45180:SF1">
    <property type="entry name" value="OS01G0307686 PROTEIN"/>
    <property type="match status" value="1"/>
</dbReference>
<reference evidence="2" key="1">
    <citation type="submission" date="2021-08" db="EMBL/GenBank/DDBJ databases">
        <title>WGS assembly of Ceratopteris richardii.</title>
        <authorList>
            <person name="Marchant D.B."/>
            <person name="Chen G."/>
            <person name="Jenkins J."/>
            <person name="Shu S."/>
            <person name="Leebens-Mack J."/>
            <person name="Grimwood J."/>
            <person name="Schmutz J."/>
            <person name="Soltis P."/>
            <person name="Soltis D."/>
            <person name="Chen Z.-H."/>
        </authorList>
    </citation>
    <scope>NUCLEOTIDE SEQUENCE</scope>
    <source>
        <strain evidence="2">Whitten #5841</strain>
        <tissue evidence="2">Leaf</tissue>
    </source>
</reference>
<keyword evidence="3" id="KW-1185">Reference proteome</keyword>
<dbReference type="InterPro" id="IPR013216">
    <property type="entry name" value="Methyltransf_11"/>
</dbReference>
<dbReference type="PANTHER" id="PTHR45180">
    <property type="entry name" value="OS01G0307686 PROTEIN"/>
    <property type="match status" value="1"/>
</dbReference>
<dbReference type="SUPFAM" id="SSF53335">
    <property type="entry name" value="S-adenosyl-L-methionine-dependent methyltransferases"/>
    <property type="match status" value="1"/>
</dbReference>
<dbReference type="OrthoDB" id="10027013at2759"/>
<dbReference type="CDD" id="cd02440">
    <property type="entry name" value="AdoMet_MTases"/>
    <property type="match status" value="1"/>
</dbReference>
<evidence type="ECO:0000313" key="3">
    <source>
        <dbReference type="Proteomes" id="UP000825935"/>
    </source>
</evidence>
<gene>
    <name evidence="2" type="ORF">KP509_15G063100</name>
</gene>
<evidence type="ECO:0000313" key="2">
    <source>
        <dbReference type="EMBL" id="KAH7405263.1"/>
    </source>
</evidence>
<comment type="caution">
    <text evidence="2">The sequence shown here is derived from an EMBL/GenBank/DDBJ whole genome shotgun (WGS) entry which is preliminary data.</text>
</comment>
<proteinExistence type="predicted"/>
<dbReference type="Gene3D" id="1.10.10.2560">
    <property type="match status" value="1"/>
</dbReference>
<dbReference type="Pfam" id="PF08241">
    <property type="entry name" value="Methyltransf_11"/>
    <property type="match status" value="1"/>
</dbReference>
<dbReference type="Gene3D" id="3.40.50.150">
    <property type="entry name" value="Vaccinia Virus protein VP39"/>
    <property type="match status" value="1"/>
</dbReference>
<dbReference type="Proteomes" id="UP000825935">
    <property type="component" value="Chromosome 15"/>
</dbReference>
<dbReference type="AlphaFoldDB" id="A0A8T2TAF6"/>
<dbReference type="InterPro" id="IPR029063">
    <property type="entry name" value="SAM-dependent_MTases_sf"/>
</dbReference>
<name>A0A8T2TAF6_CERRI</name>
<dbReference type="OMA" id="QYVFDGY"/>